<comment type="subcellular location">
    <subcellularLocation>
        <location evidence="1 9">Cytoplasm</location>
    </subcellularLocation>
</comment>
<gene>
    <name evidence="9" type="primary">tsaC</name>
    <name evidence="11" type="ORF">V6X64_08820</name>
</gene>
<dbReference type="PANTHER" id="PTHR17490:SF18">
    <property type="entry name" value="THREONYLCARBAMOYL-AMP SYNTHASE"/>
    <property type="match status" value="1"/>
</dbReference>
<evidence type="ECO:0000256" key="9">
    <source>
        <dbReference type="HAMAP-Rule" id="MF_01852"/>
    </source>
</evidence>
<dbReference type="InterPro" id="IPR050156">
    <property type="entry name" value="TC-AMP_synthase_SUA5"/>
</dbReference>
<keyword evidence="2 9" id="KW-0963">Cytoplasm</keyword>
<accession>A0ABV3SAD9</accession>
<evidence type="ECO:0000256" key="8">
    <source>
        <dbReference type="ARBA" id="ARBA00048366"/>
    </source>
</evidence>
<feature type="domain" description="YrdC-like" evidence="10">
    <location>
        <begin position="5"/>
        <end position="190"/>
    </location>
</feature>
<dbReference type="EMBL" id="JBAKFJ010000001">
    <property type="protein sequence ID" value="MEX0387091.1"/>
    <property type="molecule type" value="Genomic_DNA"/>
</dbReference>
<dbReference type="RefSeq" id="WP_367967615.1">
    <property type="nucleotide sequence ID" value="NZ_JBAKFJ010000001.1"/>
</dbReference>
<dbReference type="InterPro" id="IPR017945">
    <property type="entry name" value="DHBP_synth_RibB-like_a/b_dom"/>
</dbReference>
<dbReference type="Proteomes" id="UP001556653">
    <property type="component" value="Unassembled WGS sequence"/>
</dbReference>
<dbReference type="Gene3D" id="3.90.870.10">
    <property type="entry name" value="DHBP synthase"/>
    <property type="match status" value="1"/>
</dbReference>
<keyword evidence="12" id="KW-1185">Reference proteome</keyword>
<evidence type="ECO:0000256" key="2">
    <source>
        <dbReference type="ARBA" id="ARBA00022490"/>
    </source>
</evidence>
<proteinExistence type="inferred from homology"/>
<keyword evidence="7 9" id="KW-0067">ATP-binding</keyword>
<evidence type="ECO:0000256" key="5">
    <source>
        <dbReference type="ARBA" id="ARBA00022695"/>
    </source>
</evidence>
<comment type="catalytic activity">
    <reaction evidence="8 9">
        <text>L-threonine + hydrogencarbonate + ATP = L-threonylcarbamoyladenylate + diphosphate + H2O</text>
        <dbReference type="Rhea" id="RHEA:36407"/>
        <dbReference type="ChEBI" id="CHEBI:15377"/>
        <dbReference type="ChEBI" id="CHEBI:17544"/>
        <dbReference type="ChEBI" id="CHEBI:30616"/>
        <dbReference type="ChEBI" id="CHEBI:33019"/>
        <dbReference type="ChEBI" id="CHEBI:57926"/>
        <dbReference type="ChEBI" id="CHEBI:73682"/>
        <dbReference type="EC" id="2.7.7.87"/>
    </reaction>
</comment>
<evidence type="ECO:0000256" key="1">
    <source>
        <dbReference type="ARBA" id="ARBA00004496"/>
    </source>
</evidence>
<evidence type="ECO:0000256" key="3">
    <source>
        <dbReference type="ARBA" id="ARBA00022679"/>
    </source>
</evidence>
<dbReference type="InterPro" id="IPR006070">
    <property type="entry name" value="Sua5-like_dom"/>
</dbReference>
<dbReference type="SUPFAM" id="SSF55821">
    <property type="entry name" value="YrdC/RibB"/>
    <property type="match status" value="1"/>
</dbReference>
<keyword evidence="6 9" id="KW-0547">Nucleotide-binding</keyword>
<name>A0ABV3SAD9_9GAMM</name>
<dbReference type="HAMAP" id="MF_01852">
    <property type="entry name" value="TsaC"/>
    <property type="match status" value="1"/>
</dbReference>
<comment type="similarity">
    <text evidence="9">Belongs to the SUA5 family. TsaC subfamily.</text>
</comment>
<dbReference type="EC" id="2.7.7.87" evidence="9"/>
<evidence type="ECO:0000256" key="4">
    <source>
        <dbReference type="ARBA" id="ARBA00022694"/>
    </source>
</evidence>
<organism evidence="11 12">
    <name type="scientific">Spiribacter onubensis</name>
    <dbReference type="NCBI Taxonomy" id="3122420"/>
    <lineage>
        <taxon>Bacteria</taxon>
        <taxon>Pseudomonadati</taxon>
        <taxon>Pseudomonadota</taxon>
        <taxon>Gammaproteobacteria</taxon>
        <taxon>Chromatiales</taxon>
        <taxon>Ectothiorhodospiraceae</taxon>
        <taxon>Spiribacter</taxon>
    </lineage>
</organism>
<evidence type="ECO:0000313" key="12">
    <source>
        <dbReference type="Proteomes" id="UP001556653"/>
    </source>
</evidence>
<keyword evidence="5 9" id="KW-0548">Nucleotidyltransferase</keyword>
<evidence type="ECO:0000259" key="10">
    <source>
        <dbReference type="PROSITE" id="PS51163"/>
    </source>
</evidence>
<sequence length="194" mass="20718">MTCPTPRLRHIHDVVLAGGVGAYPTEGVWGLGCDPLNTEALARLIRLKGRGSEKGLIVIAAGLDQLEGLVQWPRREAVVESMLTSWPGPVTWVMTAAPGLPALLTGGRSTIAVRVTAHRPVIELCRATGMALVSTSANRSGHPACRRGWRVRRVFANQLDWFLPGPLGGQRGPSEIREADTGRILRAAAGQPGK</sequence>
<dbReference type="InterPro" id="IPR023535">
    <property type="entry name" value="TC-AMP_synthase"/>
</dbReference>
<dbReference type="Pfam" id="PF01300">
    <property type="entry name" value="Sua5_yciO_yrdC"/>
    <property type="match status" value="1"/>
</dbReference>
<comment type="function">
    <text evidence="9">Required for the formation of a threonylcarbamoyl group on adenosine at position 37 (t(6)A37) in tRNAs that read codons beginning with adenine. Catalyzes the conversion of L-threonine, HCO(3)(-)/CO(2) and ATP to give threonylcarbamoyl-AMP (TC-AMP) as the acyladenylate intermediate, with the release of diphosphate.</text>
</comment>
<keyword evidence="4 9" id="KW-0819">tRNA processing</keyword>
<keyword evidence="3 9" id="KW-0808">Transferase</keyword>
<protein>
    <recommendedName>
        <fullName evidence="9">Threonylcarbamoyl-AMP synthase</fullName>
        <shortName evidence="9">TC-AMP synthase</shortName>
        <ecNumber evidence="9">2.7.7.87</ecNumber>
    </recommendedName>
    <alternativeName>
        <fullName evidence="9">L-threonylcarbamoyladenylate synthase</fullName>
    </alternativeName>
    <alternativeName>
        <fullName evidence="9">t(6)A37 threonylcarbamoyladenosine biosynthesis protein TsaC</fullName>
    </alternativeName>
    <alternativeName>
        <fullName evidence="9">tRNA threonylcarbamoyladenosine biosynthesis protein TsaC</fullName>
    </alternativeName>
</protein>
<evidence type="ECO:0000256" key="6">
    <source>
        <dbReference type="ARBA" id="ARBA00022741"/>
    </source>
</evidence>
<dbReference type="PROSITE" id="PS51163">
    <property type="entry name" value="YRDC"/>
    <property type="match status" value="1"/>
</dbReference>
<dbReference type="PANTHER" id="PTHR17490">
    <property type="entry name" value="SUA5"/>
    <property type="match status" value="1"/>
</dbReference>
<reference evidence="11 12" key="1">
    <citation type="submission" date="2024-02" db="EMBL/GenBank/DDBJ databases">
        <title>New especies of Spiribacter isolated from saline water.</title>
        <authorList>
            <person name="Leon M.J."/>
            <person name="De La Haba R."/>
            <person name="Sanchez-Porro C."/>
            <person name="Ventosa A."/>
        </authorList>
    </citation>
    <scope>NUCLEOTIDE SEQUENCE [LARGE SCALE GENOMIC DNA]</scope>
    <source>
        <strain evidence="12">ag22IC4-227</strain>
    </source>
</reference>
<evidence type="ECO:0000256" key="7">
    <source>
        <dbReference type="ARBA" id="ARBA00022840"/>
    </source>
</evidence>
<evidence type="ECO:0000313" key="11">
    <source>
        <dbReference type="EMBL" id="MEX0387091.1"/>
    </source>
</evidence>
<comment type="caution">
    <text evidence="11">The sequence shown here is derived from an EMBL/GenBank/DDBJ whole genome shotgun (WGS) entry which is preliminary data.</text>
</comment>